<dbReference type="Proteomes" id="UP000054988">
    <property type="component" value="Unassembled WGS sequence"/>
</dbReference>
<organism evidence="1 2">
    <name type="scientific">Moniliophthora roreri</name>
    <name type="common">Frosty pod rot fungus</name>
    <name type="synonym">Monilia roreri</name>
    <dbReference type="NCBI Taxonomy" id="221103"/>
    <lineage>
        <taxon>Eukaryota</taxon>
        <taxon>Fungi</taxon>
        <taxon>Dikarya</taxon>
        <taxon>Basidiomycota</taxon>
        <taxon>Agaricomycotina</taxon>
        <taxon>Agaricomycetes</taxon>
        <taxon>Agaricomycetidae</taxon>
        <taxon>Agaricales</taxon>
        <taxon>Marasmiineae</taxon>
        <taxon>Marasmiaceae</taxon>
        <taxon>Moniliophthora</taxon>
    </lineage>
</organism>
<sequence>MDRAELWQNWGRGIGTVRAEGFGADRAKGYVIGIHWTSLHLFNSI</sequence>
<proteinExistence type="predicted"/>
<evidence type="ECO:0000313" key="1">
    <source>
        <dbReference type="EMBL" id="KTB31830.1"/>
    </source>
</evidence>
<comment type="caution">
    <text evidence="1">The sequence shown here is derived from an EMBL/GenBank/DDBJ whole genome shotgun (WGS) entry which is preliminary data.</text>
</comment>
<reference evidence="1 2" key="1">
    <citation type="submission" date="2015-12" db="EMBL/GenBank/DDBJ databases">
        <title>Draft genome sequence of Moniliophthora roreri, the causal agent of frosty pod rot of cacao.</title>
        <authorList>
            <person name="Aime M.C."/>
            <person name="Diaz-Valderrama J.R."/>
            <person name="Kijpornyongpan T."/>
            <person name="Phillips-Mora W."/>
        </authorList>
    </citation>
    <scope>NUCLEOTIDE SEQUENCE [LARGE SCALE GENOMIC DNA]</scope>
    <source>
        <strain evidence="1 2">MCA 2952</strain>
    </source>
</reference>
<name>A0A0W0F668_MONRR</name>
<accession>A0A0W0F668</accession>
<dbReference type="EMBL" id="LATX01002287">
    <property type="protein sequence ID" value="KTB31830.1"/>
    <property type="molecule type" value="Genomic_DNA"/>
</dbReference>
<gene>
    <name evidence="1" type="ORF">WG66_15593</name>
</gene>
<evidence type="ECO:0000313" key="2">
    <source>
        <dbReference type="Proteomes" id="UP000054988"/>
    </source>
</evidence>
<dbReference type="AlphaFoldDB" id="A0A0W0F668"/>
<protein>
    <submittedName>
        <fullName evidence="1">Uncharacterized protein</fullName>
    </submittedName>
</protein>